<dbReference type="PANTHER" id="PTHR14042:SF24">
    <property type="entry name" value="PROTEIN DOPEY-1 HOMOLOG"/>
    <property type="match status" value="1"/>
</dbReference>
<dbReference type="Proteomes" id="UP001194468">
    <property type="component" value="Unassembled WGS sequence"/>
</dbReference>
<dbReference type="InterPro" id="IPR056458">
    <property type="entry name" value="TPR_DOP1_M"/>
</dbReference>
<dbReference type="GO" id="GO:0005768">
    <property type="term" value="C:endosome"/>
    <property type="evidence" value="ECO:0007669"/>
    <property type="project" value="TreeGrafter"/>
</dbReference>
<feature type="domain" description="DOP1 N-terminal" evidence="8">
    <location>
        <begin position="204"/>
        <end position="275"/>
    </location>
</feature>
<keyword evidence="4" id="KW-0333">Golgi apparatus</keyword>
<reference evidence="10" key="1">
    <citation type="submission" date="2019-10" db="EMBL/GenBank/DDBJ databases">
        <authorList>
            <consortium name="DOE Joint Genome Institute"/>
            <person name="Kuo A."/>
            <person name="Miyauchi S."/>
            <person name="Kiss E."/>
            <person name="Drula E."/>
            <person name="Kohler A."/>
            <person name="Sanchez-Garcia M."/>
            <person name="Andreopoulos B."/>
            <person name="Barry K.W."/>
            <person name="Bonito G."/>
            <person name="Buee M."/>
            <person name="Carver A."/>
            <person name="Chen C."/>
            <person name="Cichocki N."/>
            <person name="Clum A."/>
            <person name="Culley D."/>
            <person name="Crous P.W."/>
            <person name="Fauchery L."/>
            <person name="Girlanda M."/>
            <person name="Hayes R."/>
            <person name="Keri Z."/>
            <person name="LaButti K."/>
            <person name="Lipzen A."/>
            <person name="Lombard V."/>
            <person name="Magnuson J."/>
            <person name="Maillard F."/>
            <person name="Morin E."/>
            <person name="Murat C."/>
            <person name="Nolan M."/>
            <person name="Ohm R."/>
            <person name="Pangilinan J."/>
            <person name="Pereira M."/>
            <person name="Perotto S."/>
            <person name="Peter M."/>
            <person name="Riley R."/>
            <person name="Sitrit Y."/>
            <person name="Stielow B."/>
            <person name="Szollosi G."/>
            <person name="Zifcakova L."/>
            <person name="Stursova M."/>
            <person name="Spatafora J.W."/>
            <person name="Tedersoo L."/>
            <person name="Vaario L.-M."/>
            <person name="Yamada A."/>
            <person name="Yan M."/>
            <person name="Wang P."/>
            <person name="Xu J."/>
            <person name="Bruns T."/>
            <person name="Baldrian P."/>
            <person name="Vilgalys R."/>
            <person name="Henrissat B."/>
            <person name="Grigoriev I.V."/>
            <person name="Hibbett D."/>
            <person name="Nagy L.G."/>
            <person name="Martin F.M."/>
        </authorList>
    </citation>
    <scope>NUCLEOTIDE SEQUENCE</scope>
    <source>
        <strain evidence="10">BED1</strain>
    </source>
</reference>
<dbReference type="GO" id="GO:0005802">
    <property type="term" value="C:trans-Golgi network"/>
    <property type="evidence" value="ECO:0007669"/>
    <property type="project" value="TreeGrafter"/>
</dbReference>
<evidence type="ECO:0000256" key="5">
    <source>
        <dbReference type="ARBA" id="ARBA00023136"/>
    </source>
</evidence>
<dbReference type="Pfam" id="PF04118">
    <property type="entry name" value="Dopey_N"/>
    <property type="match status" value="2"/>
</dbReference>
<keyword evidence="5" id="KW-0472">Membrane</keyword>
<reference evidence="10" key="2">
    <citation type="journal article" date="2020" name="Nat. Commun.">
        <title>Large-scale genome sequencing of mycorrhizal fungi provides insights into the early evolution of symbiotic traits.</title>
        <authorList>
            <person name="Miyauchi S."/>
            <person name="Kiss E."/>
            <person name="Kuo A."/>
            <person name="Drula E."/>
            <person name="Kohler A."/>
            <person name="Sanchez-Garcia M."/>
            <person name="Morin E."/>
            <person name="Andreopoulos B."/>
            <person name="Barry K.W."/>
            <person name="Bonito G."/>
            <person name="Buee M."/>
            <person name="Carver A."/>
            <person name="Chen C."/>
            <person name="Cichocki N."/>
            <person name="Clum A."/>
            <person name="Culley D."/>
            <person name="Crous P.W."/>
            <person name="Fauchery L."/>
            <person name="Girlanda M."/>
            <person name="Hayes R.D."/>
            <person name="Keri Z."/>
            <person name="LaButti K."/>
            <person name="Lipzen A."/>
            <person name="Lombard V."/>
            <person name="Magnuson J."/>
            <person name="Maillard F."/>
            <person name="Murat C."/>
            <person name="Nolan M."/>
            <person name="Ohm R.A."/>
            <person name="Pangilinan J."/>
            <person name="Pereira M.F."/>
            <person name="Perotto S."/>
            <person name="Peter M."/>
            <person name="Pfister S."/>
            <person name="Riley R."/>
            <person name="Sitrit Y."/>
            <person name="Stielow J.B."/>
            <person name="Szollosi G."/>
            <person name="Zifcakova L."/>
            <person name="Stursova M."/>
            <person name="Spatafora J.W."/>
            <person name="Tedersoo L."/>
            <person name="Vaario L.M."/>
            <person name="Yamada A."/>
            <person name="Yan M."/>
            <person name="Wang P."/>
            <person name="Xu J."/>
            <person name="Bruns T."/>
            <person name="Baldrian P."/>
            <person name="Vilgalys R."/>
            <person name="Dunand C."/>
            <person name="Henrissat B."/>
            <person name="Grigoriev I.V."/>
            <person name="Hibbett D."/>
            <person name="Nagy L.G."/>
            <person name="Martin F.M."/>
        </authorList>
    </citation>
    <scope>NUCLEOTIDE SEQUENCE</scope>
    <source>
        <strain evidence="10">BED1</strain>
    </source>
</reference>
<accession>A0AAD4BLF8</accession>
<comment type="subcellular location">
    <subcellularLocation>
        <location evidence="1">Golgi apparatus membrane</location>
        <topology evidence="1">Peripheral membrane protein</topology>
    </subcellularLocation>
</comment>
<evidence type="ECO:0000256" key="6">
    <source>
        <dbReference type="ARBA" id="ARBA00046326"/>
    </source>
</evidence>
<evidence type="ECO:0000259" key="9">
    <source>
        <dbReference type="Pfam" id="PF24597"/>
    </source>
</evidence>
<evidence type="ECO:0000259" key="8">
    <source>
        <dbReference type="Pfam" id="PF04118"/>
    </source>
</evidence>
<feature type="region of interest" description="Disordered" evidence="7">
    <location>
        <begin position="1023"/>
        <end position="1042"/>
    </location>
</feature>
<evidence type="ECO:0000313" key="11">
    <source>
        <dbReference type="Proteomes" id="UP001194468"/>
    </source>
</evidence>
<dbReference type="PANTHER" id="PTHR14042">
    <property type="entry name" value="DOPEY-RELATED"/>
    <property type="match status" value="1"/>
</dbReference>
<evidence type="ECO:0000256" key="4">
    <source>
        <dbReference type="ARBA" id="ARBA00023034"/>
    </source>
</evidence>
<dbReference type="GO" id="GO:0005829">
    <property type="term" value="C:cytosol"/>
    <property type="evidence" value="ECO:0007669"/>
    <property type="project" value="GOC"/>
</dbReference>
<keyword evidence="3" id="KW-0653">Protein transport</keyword>
<evidence type="ECO:0000256" key="2">
    <source>
        <dbReference type="ARBA" id="ARBA00022448"/>
    </source>
</evidence>
<dbReference type="EMBL" id="WHUW01000033">
    <property type="protein sequence ID" value="KAF8433477.1"/>
    <property type="molecule type" value="Genomic_DNA"/>
</dbReference>
<proteinExistence type="inferred from homology"/>
<dbReference type="AlphaFoldDB" id="A0AAD4BLF8"/>
<gene>
    <name evidence="10" type="ORF">L210DRAFT_3649614</name>
</gene>
<keyword evidence="11" id="KW-1185">Reference proteome</keyword>
<dbReference type="Pfam" id="PF24597">
    <property type="entry name" value="TPR_DOP1_M"/>
    <property type="match status" value="1"/>
</dbReference>
<evidence type="ECO:0000313" key="10">
    <source>
        <dbReference type="EMBL" id="KAF8433477.1"/>
    </source>
</evidence>
<keyword evidence="2" id="KW-0813">Transport</keyword>
<name>A0AAD4BLF8_BOLED</name>
<comment type="similarity">
    <text evidence="6">Belongs to the DOP1 family.</text>
</comment>
<dbReference type="InterPro" id="IPR007249">
    <property type="entry name" value="DOP1_N"/>
</dbReference>
<dbReference type="GO" id="GO:0015031">
    <property type="term" value="P:protein transport"/>
    <property type="evidence" value="ECO:0007669"/>
    <property type="project" value="UniProtKB-KW"/>
</dbReference>
<dbReference type="InterPro" id="IPR040314">
    <property type="entry name" value="DOP1"/>
</dbReference>
<organism evidence="10 11">
    <name type="scientific">Boletus edulis BED1</name>
    <dbReference type="NCBI Taxonomy" id="1328754"/>
    <lineage>
        <taxon>Eukaryota</taxon>
        <taxon>Fungi</taxon>
        <taxon>Dikarya</taxon>
        <taxon>Basidiomycota</taxon>
        <taxon>Agaricomycotina</taxon>
        <taxon>Agaricomycetes</taxon>
        <taxon>Agaricomycetidae</taxon>
        <taxon>Boletales</taxon>
        <taxon>Boletineae</taxon>
        <taxon>Boletaceae</taxon>
        <taxon>Boletoideae</taxon>
        <taxon>Boletus</taxon>
    </lineage>
</organism>
<dbReference type="GO" id="GO:0000139">
    <property type="term" value="C:Golgi membrane"/>
    <property type="evidence" value="ECO:0007669"/>
    <property type="project" value="UniProtKB-SubCell"/>
</dbReference>
<evidence type="ECO:0000256" key="1">
    <source>
        <dbReference type="ARBA" id="ARBA00004395"/>
    </source>
</evidence>
<sequence>MANQQFTPLGSAIHQNWRTGISLLLAEVKRDTGTNNTQAAAQQQFSSDPKYKKHTQQVEKCLNGLDNVHEWADCIAVLKQLLKTFQSYLQFKEIPHKLIVAKRLSQCLTPALPTGVHQRALDVYVHILSVLGIEGLKRDLPPWSSGLFPFFEYASTSVKPALLNIYDTYYLPLQHDLRPLSRRLPRLRRRRHHCNCRAQRRLDDQSVAAALEDDNLLVRRSTLDMLLQTMRVDSAAIKRAKPEDAAILMKAAIGVVLRRDLSLNQRLYTWLLGPDEKNEAQSAYLRQHALRLLSSTLKDEMFTPSGEYSESRPFKIFISLLDKWEIGSPLTGSLIYDTLKAIRQHMTAELETKEVITMTASTLLEATEPSILWKQLLKSILNAIDSSEHPLDAISLTLFLLRSLPMQDEEVKCIHLPVIFAVLMEKLLVHVQEDSSRVVSPVVRECFILQDELLQHFPPEALRQRPKLADPSQEPTSFLAFGLVFYGLDVPTLVSRNHSVTPLVSVVENSFAFSQIYAQVAVRQRDVSLSLRTSIYYRVLSLLGKLIESVEKGPDASLEISWSPPTWAELHFQNIDFNLVDSCISIFVALQRSSKFVPKLVADHKQVVSRMVKKLFRFLHQDWAVFHVRANLVLFTTLLRRSVFFGDQRSTSIDILQAIVARGEVDHLALESLEPIIIGKLYFFVHLKRLDLRNKFLRILHSLITVSIAHITQSNAEEQSSSEDGIAVPHNRPVQQHWLDFVLMAIPQFQPALQVMIPPLGDCVGRQLRSLLNDAVRANQPGSPSAITGVVTDVEFVMLLNTLERLLILGLANYSEVAHQDDDTSAQEKTAESTSGILGYVSNVFTADTASPSEAQSAVRSPGFRSLNDGVRVLFAIWVNFIWTSPASKRSEDDSLSMIYNRTRGRCRRVLEFLFRAYPSEVLEGVISCWDRDLTLQSRDPKPVESAAFELVDVLIASAHSAVHMICESIDGWSSGGSERSRRYINPVSDVTLFKVPRAISITIRGTLGPPVADLRMNEKADSSTVSLQDNSKPTWETSCRPRSSTSLQTTVVPNLWKLGKVMPIRFGQHSIDIIVELTKLPPALKSVFPIQFCGGFQVETNYQMFDSDKTSFALLGRIPTVPSTNIFVNRENEMLVQSLNLQRLSLVLFVREKNHFLIQLPSYWIFEQTIVSVLADESEDLPPILSASKCLDLLLTLQTSEFQMYALFTFCSDNLNLLMAILGINESMFDQLAKIIGSLPALDTWERS</sequence>
<protein>
    <submittedName>
        <fullName evidence="10">Dopey, N-terminal-domain-containing protein</fullName>
    </submittedName>
</protein>
<comment type="caution">
    <text evidence="10">The sequence shown here is derived from an EMBL/GenBank/DDBJ whole genome shotgun (WGS) entry which is preliminary data.</text>
</comment>
<feature type="domain" description="DOP1-like middle TPR" evidence="9">
    <location>
        <begin position="284"/>
        <end position="466"/>
    </location>
</feature>
<feature type="domain" description="DOP1 N-terminal" evidence="8">
    <location>
        <begin position="48"/>
        <end position="182"/>
    </location>
</feature>
<dbReference type="GO" id="GO:0006895">
    <property type="term" value="P:Golgi to endosome transport"/>
    <property type="evidence" value="ECO:0007669"/>
    <property type="project" value="InterPro"/>
</dbReference>
<evidence type="ECO:0000256" key="3">
    <source>
        <dbReference type="ARBA" id="ARBA00022927"/>
    </source>
</evidence>
<evidence type="ECO:0000256" key="7">
    <source>
        <dbReference type="SAM" id="MobiDB-lite"/>
    </source>
</evidence>